<dbReference type="RefSeq" id="WP_175502182.1">
    <property type="nucleotide sequence ID" value="NZ_CP151651.1"/>
</dbReference>
<gene>
    <name evidence="1" type="ORF">AADC60_11525</name>
</gene>
<reference evidence="1 2" key="1">
    <citation type="submission" date="2024-04" db="EMBL/GenBank/DDBJ databases">
        <title>Screening of coral probiotics and analysis of their probiotic properties.</title>
        <authorList>
            <person name="Wang S."/>
        </authorList>
    </citation>
    <scope>NUCLEOTIDE SEQUENCE [LARGE SCALE GENOMIC DNA]</scope>
    <source>
        <strain evidence="1 2">GXU-Z9</strain>
    </source>
</reference>
<protein>
    <recommendedName>
        <fullName evidence="3">SR1 protein</fullName>
    </recommendedName>
</protein>
<dbReference type="EMBL" id="CP151651">
    <property type="protein sequence ID" value="WZP09728.1"/>
    <property type="molecule type" value="Genomic_DNA"/>
</dbReference>
<sequence>MMGEKCFYCADEIEGKQIHLITFEVAYQEKEEVLCKGCYHEWLHGIKG</sequence>
<proteinExistence type="predicted"/>
<evidence type="ECO:0000313" key="2">
    <source>
        <dbReference type="Proteomes" id="UP001472074"/>
    </source>
</evidence>
<organism evidence="1 2">
    <name type="scientific">Cytobacillus pseudoceanisediminis</name>
    <dbReference type="NCBI Taxonomy" id="3051614"/>
    <lineage>
        <taxon>Bacteria</taxon>
        <taxon>Bacillati</taxon>
        <taxon>Bacillota</taxon>
        <taxon>Bacilli</taxon>
        <taxon>Bacillales</taxon>
        <taxon>Bacillaceae</taxon>
        <taxon>Cytobacillus</taxon>
    </lineage>
</organism>
<evidence type="ECO:0000313" key="1">
    <source>
        <dbReference type="EMBL" id="WZP09728.1"/>
    </source>
</evidence>
<keyword evidence="2" id="KW-1185">Reference proteome</keyword>
<dbReference type="Proteomes" id="UP001472074">
    <property type="component" value="Chromosome"/>
</dbReference>
<name>A0ABZ2ZPQ6_9BACI</name>
<evidence type="ECO:0008006" key="3">
    <source>
        <dbReference type="Google" id="ProtNLM"/>
    </source>
</evidence>
<accession>A0ABZ2ZPQ6</accession>